<dbReference type="GO" id="GO:0000014">
    <property type="term" value="F:single-stranded DNA endodeoxyribonuclease activity"/>
    <property type="evidence" value="ECO:0007669"/>
    <property type="project" value="TreeGrafter"/>
</dbReference>
<dbReference type="PANTHER" id="PTHR46060:SF2">
    <property type="entry name" value="HISTONE-LYSINE N-METHYLTRANSFERASE SETMAR"/>
    <property type="match status" value="1"/>
</dbReference>
<keyword evidence="2" id="KW-1185">Reference proteome</keyword>
<dbReference type="GO" id="GO:0042800">
    <property type="term" value="F:histone H3K4 methyltransferase activity"/>
    <property type="evidence" value="ECO:0007669"/>
    <property type="project" value="TreeGrafter"/>
</dbReference>
<name>A0A811UXK3_CERCA</name>
<dbReference type="GO" id="GO:0031297">
    <property type="term" value="P:replication fork processing"/>
    <property type="evidence" value="ECO:0007669"/>
    <property type="project" value="TreeGrafter"/>
</dbReference>
<dbReference type="GO" id="GO:0046975">
    <property type="term" value="F:histone H3K36 methyltransferase activity"/>
    <property type="evidence" value="ECO:0007669"/>
    <property type="project" value="TreeGrafter"/>
</dbReference>
<dbReference type="GO" id="GO:0044774">
    <property type="term" value="P:mitotic DNA integrity checkpoint signaling"/>
    <property type="evidence" value="ECO:0007669"/>
    <property type="project" value="TreeGrafter"/>
</dbReference>
<evidence type="ECO:0000313" key="2">
    <source>
        <dbReference type="Proteomes" id="UP000606786"/>
    </source>
</evidence>
<dbReference type="GO" id="GO:0003697">
    <property type="term" value="F:single-stranded DNA binding"/>
    <property type="evidence" value="ECO:0007669"/>
    <property type="project" value="TreeGrafter"/>
</dbReference>
<dbReference type="InterPro" id="IPR036397">
    <property type="entry name" value="RNaseH_sf"/>
</dbReference>
<dbReference type="InterPro" id="IPR052709">
    <property type="entry name" value="Transposase-MT_Hybrid"/>
</dbReference>
<dbReference type="GO" id="GO:0003690">
    <property type="term" value="F:double-stranded DNA binding"/>
    <property type="evidence" value="ECO:0007669"/>
    <property type="project" value="TreeGrafter"/>
</dbReference>
<dbReference type="Proteomes" id="UP000606786">
    <property type="component" value="Unassembled WGS sequence"/>
</dbReference>
<evidence type="ECO:0000313" key="1">
    <source>
        <dbReference type="EMBL" id="CAD7003404.1"/>
    </source>
</evidence>
<dbReference type="GO" id="GO:0044547">
    <property type="term" value="F:DNA topoisomerase binding"/>
    <property type="evidence" value="ECO:0007669"/>
    <property type="project" value="TreeGrafter"/>
</dbReference>
<accession>A0A811UXK3</accession>
<dbReference type="GO" id="GO:0035861">
    <property type="term" value="C:site of double-strand break"/>
    <property type="evidence" value="ECO:0007669"/>
    <property type="project" value="TreeGrafter"/>
</dbReference>
<dbReference type="GO" id="GO:0005634">
    <property type="term" value="C:nucleus"/>
    <property type="evidence" value="ECO:0007669"/>
    <property type="project" value="TreeGrafter"/>
</dbReference>
<reference evidence="1" key="1">
    <citation type="submission" date="2020-11" db="EMBL/GenBank/DDBJ databases">
        <authorList>
            <person name="Whitehead M."/>
        </authorList>
    </citation>
    <scope>NUCLEOTIDE SEQUENCE</scope>
    <source>
        <strain evidence="1">EGII</strain>
    </source>
</reference>
<dbReference type="InterPro" id="IPR001888">
    <property type="entry name" value="Transposase_1"/>
</dbReference>
<dbReference type="PANTHER" id="PTHR46060">
    <property type="entry name" value="MARINER MOS1 TRANSPOSASE-LIKE PROTEIN"/>
    <property type="match status" value="1"/>
</dbReference>
<dbReference type="GO" id="GO:0015074">
    <property type="term" value="P:DNA integration"/>
    <property type="evidence" value="ECO:0007669"/>
    <property type="project" value="TreeGrafter"/>
</dbReference>
<dbReference type="Pfam" id="PF01359">
    <property type="entry name" value="Transposase_1"/>
    <property type="match status" value="1"/>
</dbReference>
<comment type="caution">
    <text evidence="1">The sequence shown here is derived from an EMBL/GenBank/DDBJ whole genome shotgun (WGS) entry which is preliminary data.</text>
</comment>
<gene>
    <name evidence="1" type="ORF">CCAP1982_LOCUS11860</name>
</gene>
<proteinExistence type="predicted"/>
<protein>
    <submittedName>
        <fullName evidence="1">(Mediterranean fruit fly) hypothetical protein</fullName>
    </submittedName>
</protein>
<sequence length="133" mass="15432">MVAMTGLTARKVLLCVWWNWQGIIYYDLLFYGQTLNSALYCQQMDRLKAALIQKRPSLINRGQIMFHQIRQELRWEVLMLPPYSPDLAPSDYHLFLSMANALNDEKLASREACKNWLSEFFAKGAQSSRIGVN</sequence>
<dbReference type="Gene3D" id="3.30.420.10">
    <property type="entry name" value="Ribonuclease H-like superfamily/Ribonuclease H"/>
    <property type="match status" value="1"/>
</dbReference>
<dbReference type="GO" id="GO:0006303">
    <property type="term" value="P:double-strand break repair via nonhomologous end joining"/>
    <property type="evidence" value="ECO:0007669"/>
    <property type="project" value="TreeGrafter"/>
</dbReference>
<dbReference type="GO" id="GO:0000729">
    <property type="term" value="P:DNA double-strand break processing"/>
    <property type="evidence" value="ECO:0007669"/>
    <property type="project" value="TreeGrafter"/>
</dbReference>
<dbReference type="OrthoDB" id="8056906at2759"/>
<dbReference type="AlphaFoldDB" id="A0A811UXK3"/>
<organism evidence="1 2">
    <name type="scientific">Ceratitis capitata</name>
    <name type="common">Mediterranean fruit fly</name>
    <name type="synonym">Tephritis capitata</name>
    <dbReference type="NCBI Taxonomy" id="7213"/>
    <lineage>
        <taxon>Eukaryota</taxon>
        <taxon>Metazoa</taxon>
        <taxon>Ecdysozoa</taxon>
        <taxon>Arthropoda</taxon>
        <taxon>Hexapoda</taxon>
        <taxon>Insecta</taxon>
        <taxon>Pterygota</taxon>
        <taxon>Neoptera</taxon>
        <taxon>Endopterygota</taxon>
        <taxon>Diptera</taxon>
        <taxon>Brachycera</taxon>
        <taxon>Muscomorpha</taxon>
        <taxon>Tephritoidea</taxon>
        <taxon>Tephritidae</taxon>
        <taxon>Ceratitis</taxon>
        <taxon>Ceratitis</taxon>
    </lineage>
</organism>
<dbReference type="GO" id="GO:0000793">
    <property type="term" value="C:condensed chromosome"/>
    <property type="evidence" value="ECO:0007669"/>
    <property type="project" value="TreeGrafter"/>
</dbReference>
<dbReference type="EMBL" id="CAJHJT010000034">
    <property type="protein sequence ID" value="CAD7003404.1"/>
    <property type="molecule type" value="Genomic_DNA"/>
</dbReference>